<dbReference type="Gene3D" id="1.10.520.30">
    <property type="entry name" value="AF1862-like domain"/>
    <property type="match status" value="1"/>
</dbReference>
<gene>
    <name evidence="6" type="ORF">OSSY52_18980</name>
</gene>
<evidence type="ECO:0000313" key="6">
    <source>
        <dbReference type="EMBL" id="BBE31757.1"/>
    </source>
</evidence>
<dbReference type="EMBL" id="AP018712">
    <property type="protein sequence ID" value="BBE31757.1"/>
    <property type="molecule type" value="Genomic_DNA"/>
</dbReference>
<evidence type="ECO:0000256" key="2">
    <source>
        <dbReference type="ARBA" id="ARBA00006161"/>
    </source>
</evidence>
<dbReference type="KEGG" id="ocy:OSSY52_18980"/>
<dbReference type="GO" id="GO:0005737">
    <property type="term" value="C:cytoplasm"/>
    <property type="evidence" value="ECO:0007669"/>
    <property type="project" value="UniProtKB-SubCell"/>
</dbReference>
<evidence type="ECO:0000256" key="1">
    <source>
        <dbReference type="ARBA" id="ARBA00004496"/>
    </source>
</evidence>
<keyword evidence="4" id="KW-0051">Antiviral defense</keyword>
<dbReference type="InterPro" id="IPR010160">
    <property type="entry name" value="CRISPR-assoc_prot_Cmr5"/>
</dbReference>
<organism evidence="6 7">
    <name type="scientific">Tepiditoga spiralis</name>
    <dbReference type="NCBI Taxonomy" id="2108365"/>
    <lineage>
        <taxon>Bacteria</taxon>
        <taxon>Thermotogati</taxon>
        <taxon>Thermotogota</taxon>
        <taxon>Thermotogae</taxon>
        <taxon>Petrotogales</taxon>
        <taxon>Petrotogaceae</taxon>
        <taxon>Tepiditoga</taxon>
    </lineage>
</organism>
<dbReference type="NCBIfam" id="TIGR01881">
    <property type="entry name" value="cas_Cmr5"/>
    <property type="match status" value="1"/>
</dbReference>
<accession>A0A7G1G9U3</accession>
<comment type="similarity">
    <text evidence="2">Belongs to the CRISPR system Cmr5 family.</text>
</comment>
<name>A0A7G1G9U3_9BACT</name>
<dbReference type="SUPFAM" id="SSF158568">
    <property type="entry name" value="AF1862-like"/>
    <property type="match status" value="1"/>
</dbReference>
<evidence type="ECO:0000256" key="5">
    <source>
        <dbReference type="ARBA" id="ARBA00030001"/>
    </source>
</evidence>
<evidence type="ECO:0000256" key="4">
    <source>
        <dbReference type="ARBA" id="ARBA00023118"/>
    </source>
</evidence>
<evidence type="ECO:0000256" key="3">
    <source>
        <dbReference type="ARBA" id="ARBA00022490"/>
    </source>
</evidence>
<comment type="subcellular location">
    <subcellularLocation>
        <location evidence="1">Cytoplasm</location>
    </subcellularLocation>
</comment>
<dbReference type="GO" id="GO:0051607">
    <property type="term" value="P:defense response to virus"/>
    <property type="evidence" value="ECO:0007669"/>
    <property type="project" value="UniProtKB-KW"/>
</dbReference>
<dbReference type="Proteomes" id="UP000516361">
    <property type="component" value="Chromosome"/>
</dbReference>
<dbReference type="InParanoid" id="A0A7G1G9U3"/>
<keyword evidence="3" id="KW-0963">Cytoplasm</keyword>
<reference evidence="6 7" key="1">
    <citation type="submission" date="2018-06" db="EMBL/GenBank/DDBJ databases">
        <title>Genome sequencing of Oceanotoga sp. sy52.</title>
        <authorList>
            <person name="Mori K."/>
        </authorList>
    </citation>
    <scope>NUCLEOTIDE SEQUENCE [LARGE SCALE GENOMIC DNA]</scope>
    <source>
        <strain evidence="7">sy52</strain>
    </source>
</reference>
<dbReference type="RefSeq" id="WP_232521205.1">
    <property type="nucleotide sequence ID" value="NZ_AP018712.1"/>
</dbReference>
<dbReference type="Pfam" id="PF09701">
    <property type="entry name" value="Cas_Cmr5"/>
    <property type="match status" value="1"/>
</dbReference>
<keyword evidence="7" id="KW-1185">Reference proteome</keyword>
<dbReference type="InterPro" id="IPR023101">
    <property type="entry name" value="AF1862-like_dom_sf"/>
</dbReference>
<evidence type="ECO:0000313" key="7">
    <source>
        <dbReference type="Proteomes" id="UP000516361"/>
    </source>
</evidence>
<protein>
    <recommendedName>
        <fullName evidence="5">CRISPR type III-B/RAMP module-associated protein Cmr5</fullName>
    </recommendedName>
</protein>
<proteinExistence type="inferred from homology"/>
<sequence>MIKTDFSIQKCAKERIIMRKDKSYASTYRSLIKGLGSQIIQNGLYGTLVFLDAKNKEHHKAVSEDIIYFLKESNIYTTNDHIYDFLEKENNLMLAQDKVLEFVGWYRRFADIFIRNDKNTGSDNS</sequence>
<dbReference type="AlphaFoldDB" id="A0A7G1G9U3"/>